<proteinExistence type="inferred from homology"/>
<feature type="non-terminal residue" evidence="5">
    <location>
        <position position="138"/>
    </location>
</feature>
<reference evidence="6" key="1">
    <citation type="submission" date="2017-09" db="EMBL/GenBank/DDBJ databases">
        <title>Depth-based differentiation of microbial function through sediment-hosted aquifers and enrichment of novel symbionts in the deep terrestrial subsurface.</title>
        <authorList>
            <person name="Probst A.J."/>
            <person name="Ladd B."/>
            <person name="Jarett J.K."/>
            <person name="Geller-Mcgrath D.E."/>
            <person name="Sieber C.M.K."/>
            <person name="Emerson J.B."/>
            <person name="Anantharaman K."/>
            <person name="Thomas B.C."/>
            <person name="Malmstrom R."/>
            <person name="Stieglmeier M."/>
            <person name="Klingl A."/>
            <person name="Woyke T."/>
            <person name="Ryan C.M."/>
            <person name="Banfield J.F."/>
        </authorList>
    </citation>
    <scope>NUCLEOTIDE SEQUENCE [LARGE SCALE GENOMIC DNA]</scope>
</reference>
<evidence type="ECO:0000256" key="1">
    <source>
        <dbReference type="ARBA" id="ARBA00006739"/>
    </source>
</evidence>
<accession>A0A2M8GN05</accession>
<dbReference type="GO" id="GO:0016757">
    <property type="term" value="F:glycosyltransferase activity"/>
    <property type="evidence" value="ECO:0007669"/>
    <property type="project" value="UniProtKB-KW"/>
</dbReference>
<evidence type="ECO:0000256" key="3">
    <source>
        <dbReference type="ARBA" id="ARBA00022679"/>
    </source>
</evidence>
<keyword evidence="3" id="KW-0808">Transferase</keyword>
<dbReference type="InterPro" id="IPR001173">
    <property type="entry name" value="Glyco_trans_2-like"/>
</dbReference>
<feature type="domain" description="Glycosyltransferase 2-like" evidence="4">
    <location>
        <begin position="7"/>
        <end position="129"/>
    </location>
</feature>
<dbReference type="Proteomes" id="UP000229370">
    <property type="component" value="Unassembled WGS sequence"/>
</dbReference>
<evidence type="ECO:0000256" key="2">
    <source>
        <dbReference type="ARBA" id="ARBA00022676"/>
    </source>
</evidence>
<dbReference type="AlphaFoldDB" id="A0A2M8GN05"/>
<dbReference type="PANTHER" id="PTHR43179">
    <property type="entry name" value="RHAMNOSYLTRANSFERASE WBBL"/>
    <property type="match status" value="1"/>
</dbReference>
<evidence type="ECO:0000259" key="4">
    <source>
        <dbReference type="Pfam" id="PF00535"/>
    </source>
</evidence>
<keyword evidence="2" id="KW-0328">Glycosyltransferase</keyword>
<comment type="similarity">
    <text evidence="1">Belongs to the glycosyltransferase 2 family.</text>
</comment>
<evidence type="ECO:0000313" key="6">
    <source>
        <dbReference type="Proteomes" id="UP000229370"/>
    </source>
</evidence>
<organism evidence="5 6">
    <name type="scientific">Candidatus Roizmanbacteria bacterium CG_4_8_14_3_um_filter_36_10</name>
    <dbReference type="NCBI Taxonomy" id="1974834"/>
    <lineage>
        <taxon>Bacteria</taxon>
        <taxon>Candidatus Roizmaniibacteriota</taxon>
    </lineage>
</organism>
<evidence type="ECO:0000313" key="5">
    <source>
        <dbReference type="EMBL" id="PJC81935.1"/>
    </source>
</evidence>
<dbReference type="InterPro" id="IPR029044">
    <property type="entry name" value="Nucleotide-diphossugar_trans"/>
</dbReference>
<gene>
    <name evidence="5" type="ORF">CO007_02125</name>
</gene>
<dbReference type="PANTHER" id="PTHR43179:SF12">
    <property type="entry name" value="GALACTOFURANOSYLTRANSFERASE GLFT2"/>
    <property type="match status" value="1"/>
</dbReference>
<dbReference type="Gene3D" id="3.90.550.10">
    <property type="entry name" value="Spore Coat Polysaccharide Biosynthesis Protein SpsA, Chain A"/>
    <property type="match status" value="1"/>
</dbReference>
<comment type="caution">
    <text evidence="5">The sequence shown here is derived from an EMBL/GenBank/DDBJ whole genome shotgun (WGS) entry which is preliminary data.</text>
</comment>
<protein>
    <recommendedName>
        <fullName evidence="4">Glycosyltransferase 2-like domain-containing protein</fullName>
    </recommendedName>
</protein>
<sequence>MKESLAIITVVYESHEATQDFLRSLEKQSNQNFHLFLADLSKNKKRLKTDIPMTILPSTNNGYAHGVNVGLKKALGEGFEYFCVINNDTYFNNDFVEKTILSILHHPSSILGGKIYYAPGYKYHKNRYQKSDLGKVFW</sequence>
<dbReference type="SUPFAM" id="SSF53448">
    <property type="entry name" value="Nucleotide-diphospho-sugar transferases"/>
    <property type="match status" value="1"/>
</dbReference>
<dbReference type="EMBL" id="PFQK01000041">
    <property type="protein sequence ID" value="PJC81935.1"/>
    <property type="molecule type" value="Genomic_DNA"/>
</dbReference>
<dbReference type="Pfam" id="PF00535">
    <property type="entry name" value="Glycos_transf_2"/>
    <property type="match status" value="1"/>
</dbReference>
<name>A0A2M8GN05_9BACT</name>